<feature type="compositionally biased region" description="Basic and acidic residues" evidence="6">
    <location>
        <begin position="410"/>
        <end position="419"/>
    </location>
</feature>
<dbReference type="InterPro" id="IPR003367">
    <property type="entry name" value="Thrombospondin_3-like_rpt"/>
</dbReference>
<evidence type="ECO:0000313" key="10">
    <source>
        <dbReference type="Proteomes" id="UP000217289"/>
    </source>
</evidence>
<dbReference type="SUPFAM" id="SSF103647">
    <property type="entry name" value="TSP type-3 repeat"/>
    <property type="match status" value="1"/>
</dbReference>
<feature type="compositionally biased region" description="Basic and acidic residues" evidence="6">
    <location>
        <begin position="443"/>
        <end position="452"/>
    </location>
</feature>
<dbReference type="Pfam" id="PF02412">
    <property type="entry name" value="TSP_3"/>
    <property type="match status" value="3"/>
</dbReference>
<dbReference type="InterPro" id="IPR028974">
    <property type="entry name" value="TSP_type-3_rpt"/>
</dbReference>
<feature type="domain" description="OmpA-like" evidence="8">
    <location>
        <begin position="477"/>
        <end position="593"/>
    </location>
</feature>
<dbReference type="Gene3D" id="3.30.1330.60">
    <property type="entry name" value="OmpA-like domain"/>
    <property type="match status" value="1"/>
</dbReference>
<name>A0A286NUU5_9BACT</name>
<organism evidence="9 10">
    <name type="scientific">Melittangium boletus DSM 14713</name>
    <dbReference type="NCBI Taxonomy" id="1294270"/>
    <lineage>
        <taxon>Bacteria</taxon>
        <taxon>Pseudomonadati</taxon>
        <taxon>Myxococcota</taxon>
        <taxon>Myxococcia</taxon>
        <taxon>Myxococcales</taxon>
        <taxon>Cystobacterineae</taxon>
        <taxon>Archangiaceae</taxon>
        <taxon>Melittangium</taxon>
    </lineage>
</organism>
<evidence type="ECO:0000256" key="4">
    <source>
        <dbReference type="ARBA" id="ARBA00023237"/>
    </source>
</evidence>
<dbReference type="OrthoDB" id="5486625at2"/>
<dbReference type="PANTHER" id="PTHR30329:SF21">
    <property type="entry name" value="LIPOPROTEIN YIAD-RELATED"/>
    <property type="match status" value="1"/>
</dbReference>
<dbReference type="CDD" id="cd07185">
    <property type="entry name" value="OmpA_C-like"/>
    <property type="match status" value="1"/>
</dbReference>
<dbReference type="InterPro" id="IPR006664">
    <property type="entry name" value="OMP_bac"/>
</dbReference>
<feature type="compositionally biased region" description="Basic and acidic residues" evidence="6">
    <location>
        <begin position="299"/>
        <end position="309"/>
    </location>
</feature>
<keyword evidence="3 5" id="KW-0472">Membrane</keyword>
<evidence type="ECO:0000313" key="9">
    <source>
        <dbReference type="EMBL" id="ATB26776.1"/>
    </source>
</evidence>
<gene>
    <name evidence="9" type="ORF">MEBOL_000210</name>
</gene>
<keyword evidence="4" id="KW-0998">Cell outer membrane</keyword>
<dbReference type="GO" id="GO:0009279">
    <property type="term" value="C:cell outer membrane"/>
    <property type="evidence" value="ECO:0007669"/>
    <property type="project" value="UniProtKB-SubCell"/>
</dbReference>
<dbReference type="PRINTS" id="PR01021">
    <property type="entry name" value="OMPADOMAIN"/>
</dbReference>
<dbReference type="GO" id="GO:0005509">
    <property type="term" value="F:calcium ion binding"/>
    <property type="evidence" value="ECO:0007669"/>
    <property type="project" value="InterPro"/>
</dbReference>
<dbReference type="PROSITE" id="PS51123">
    <property type="entry name" value="OMPA_2"/>
    <property type="match status" value="1"/>
</dbReference>
<evidence type="ECO:0000256" key="6">
    <source>
        <dbReference type="SAM" id="MobiDB-lite"/>
    </source>
</evidence>
<feature type="chain" id="PRO_5013398324" evidence="7">
    <location>
        <begin position="25"/>
        <end position="602"/>
    </location>
</feature>
<evidence type="ECO:0000256" key="5">
    <source>
        <dbReference type="PROSITE-ProRule" id="PRU00473"/>
    </source>
</evidence>
<dbReference type="InterPro" id="IPR036737">
    <property type="entry name" value="OmpA-like_sf"/>
</dbReference>
<keyword evidence="2 7" id="KW-0732">Signal</keyword>
<dbReference type="InterPro" id="IPR050330">
    <property type="entry name" value="Bact_OuterMem_StrucFunc"/>
</dbReference>
<proteinExistence type="predicted"/>
<evidence type="ECO:0000256" key="3">
    <source>
        <dbReference type="ARBA" id="ARBA00023136"/>
    </source>
</evidence>
<reference evidence="9 10" key="1">
    <citation type="submission" date="2017-06" db="EMBL/GenBank/DDBJ databases">
        <authorList>
            <person name="Kim H.J."/>
            <person name="Triplett B.A."/>
        </authorList>
    </citation>
    <scope>NUCLEOTIDE SEQUENCE [LARGE SCALE GENOMIC DNA]</scope>
    <source>
        <strain evidence="9 10">DSM 14713</strain>
    </source>
</reference>
<accession>A0A286NUU5</accession>
<dbReference type="KEGG" id="mbd:MEBOL_000210"/>
<evidence type="ECO:0000256" key="7">
    <source>
        <dbReference type="SAM" id="SignalP"/>
    </source>
</evidence>
<evidence type="ECO:0000256" key="1">
    <source>
        <dbReference type="ARBA" id="ARBA00004442"/>
    </source>
</evidence>
<dbReference type="SUPFAM" id="SSF103088">
    <property type="entry name" value="OmpA-like"/>
    <property type="match status" value="1"/>
</dbReference>
<dbReference type="Pfam" id="PF00691">
    <property type="entry name" value="OmpA"/>
    <property type="match status" value="1"/>
</dbReference>
<dbReference type="InterPro" id="IPR006665">
    <property type="entry name" value="OmpA-like"/>
</dbReference>
<dbReference type="AlphaFoldDB" id="A0A286NUU5"/>
<sequence>MGRRVLWPGALVLSLLLRGGAAFAQQTPFKSFELERLDFNPGAEGSLVVGMGELLEAHQYRLSAVGHYSHQPLVFFERGAPTAAVRGRSTLHVSAAYAPLNWLQVGLQLPVVMLQLPGPALPNPDAPKSLVLGTPTVGVRLGLFTQDDQGGFDVAVEGDLGLNVGSEAAYARDAGLRFMPRLMVGRHLGALRVALDAGLLIRPGGRITELAAEARDELGNEVRIGGAVASTGRRTRWEFNVRGMVPLSAQPFSMEVLPGVRYLVNPSVEVFTLAGVGIGKAPGTPLFRLLAGGSFGDVTPRRGPKEGSVRCDLSLPLPPEECPNNDNDGDGVRNIDDKCPLKWGDRLGCPRSDRDNDGLDDELDACPSQPGPVSHHGCPVRDQDGDKVEDDEDSCPTRPGPVENGGCPVLDRDNDKIPNDEDMCPDEPGPPERQGCPEEDSDKDGVPNREDSCVNEPGGASNFGCPTHELPLVSIKVDKLELSNKVSFEKSQVRIKQGSYLVLDWVAKVLREHPEIPRVKVGAHTDDQGLAEQNRLLSRQRAEAVRRYLIDKGVAAERLEAQGYGPDVPVDTNLTANGRENNRRVEFIILRDGRTGEQVPRP</sequence>
<dbReference type="RefSeq" id="WP_095975678.1">
    <property type="nucleotide sequence ID" value="NZ_CP022163.1"/>
</dbReference>
<feature type="region of interest" description="Disordered" evidence="6">
    <location>
        <begin position="297"/>
        <end position="334"/>
    </location>
</feature>
<dbReference type="Gene3D" id="4.10.1080.10">
    <property type="entry name" value="TSP type-3 repeat"/>
    <property type="match status" value="1"/>
</dbReference>
<dbReference type="PANTHER" id="PTHR30329">
    <property type="entry name" value="STATOR ELEMENT OF FLAGELLAR MOTOR COMPLEX"/>
    <property type="match status" value="1"/>
</dbReference>
<feature type="region of interest" description="Disordered" evidence="6">
    <location>
        <begin position="346"/>
        <end position="461"/>
    </location>
</feature>
<evidence type="ECO:0000259" key="8">
    <source>
        <dbReference type="PROSITE" id="PS51123"/>
    </source>
</evidence>
<comment type="subcellular location">
    <subcellularLocation>
        <location evidence="1">Cell outer membrane</location>
    </subcellularLocation>
</comment>
<evidence type="ECO:0000256" key="2">
    <source>
        <dbReference type="ARBA" id="ARBA00022729"/>
    </source>
</evidence>
<protein>
    <submittedName>
        <fullName evidence="9">Cell envelope biogenesis protein OmpA</fullName>
    </submittedName>
</protein>
<keyword evidence="10" id="KW-1185">Reference proteome</keyword>
<dbReference type="Proteomes" id="UP000217289">
    <property type="component" value="Chromosome"/>
</dbReference>
<feature type="signal peptide" evidence="7">
    <location>
        <begin position="1"/>
        <end position="24"/>
    </location>
</feature>
<dbReference type="EMBL" id="CP022163">
    <property type="protein sequence ID" value="ATB26776.1"/>
    <property type="molecule type" value="Genomic_DNA"/>
</dbReference>
<dbReference type="GO" id="GO:0007155">
    <property type="term" value="P:cell adhesion"/>
    <property type="evidence" value="ECO:0007669"/>
    <property type="project" value="InterPro"/>
</dbReference>